<reference evidence="2 3" key="1">
    <citation type="submission" date="2013-09" db="EMBL/GenBank/DDBJ databases">
        <title>Corchorus capsularis genome sequencing.</title>
        <authorList>
            <person name="Alam M."/>
            <person name="Haque M.S."/>
            <person name="Islam M.S."/>
            <person name="Emdad E.M."/>
            <person name="Islam M.M."/>
            <person name="Ahmed B."/>
            <person name="Halim A."/>
            <person name="Hossen Q.M.M."/>
            <person name="Hossain M.Z."/>
            <person name="Ahmed R."/>
            <person name="Khan M.M."/>
            <person name="Islam R."/>
            <person name="Rashid M.M."/>
            <person name="Khan S.A."/>
            <person name="Rahman M.S."/>
            <person name="Alam M."/>
        </authorList>
    </citation>
    <scope>NUCLEOTIDE SEQUENCE [LARGE SCALE GENOMIC DNA]</scope>
    <source>
        <strain evidence="3">cv. CVL-1</strain>
        <tissue evidence="2">Whole seedling</tissue>
    </source>
</reference>
<gene>
    <name evidence="2" type="ORF">CCACVL1_21216</name>
</gene>
<evidence type="ECO:0000256" key="1">
    <source>
        <dbReference type="SAM" id="MobiDB-lite"/>
    </source>
</evidence>
<evidence type="ECO:0000313" key="2">
    <source>
        <dbReference type="EMBL" id="OMO66319.1"/>
    </source>
</evidence>
<evidence type="ECO:0000313" key="3">
    <source>
        <dbReference type="Proteomes" id="UP000188268"/>
    </source>
</evidence>
<dbReference type="Gramene" id="OMO66319">
    <property type="protein sequence ID" value="OMO66319"/>
    <property type="gene ID" value="CCACVL1_21216"/>
</dbReference>
<accession>A0A1R3H7J2</accession>
<keyword evidence="3" id="KW-1185">Reference proteome</keyword>
<feature type="region of interest" description="Disordered" evidence="1">
    <location>
        <begin position="1"/>
        <end position="21"/>
    </location>
</feature>
<comment type="caution">
    <text evidence="2">The sequence shown here is derived from an EMBL/GenBank/DDBJ whole genome shotgun (WGS) entry which is preliminary data.</text>
</comment>
<name>A0A1R3H7J2_COCAP</name>
<organism evidence="2 3">
    <name type="scientific">Corchorus capsularis</name>
    <name type="common">Jute</name>
    <dbReference type="NCBI Taxonomy" id="210143"/>
    <lineage>
        <taxon>Eukaryota</taxon>
        <taxon>Viridiplantae</taxon>
        <taxon>Streptophyta</taxon>
        <taxon>Embryophyta</taxon>
        <taxon>Tracheophyta</taxon>
        <taxon>Spermatophyta</taxon>
        <taxon>Magnoliopsida</taxon>
        <taxon>eudicotyledons</taxon>
        <taxon>Gunneridae</taxon>
        <taxon>Pentapetalae</taxon>
        <taxon>rosids</taxon>
        <taxon>malvids</taxon>
        <taxon>Malvales</taxon>
        <taxon>Malvaceae</taxon>
        <taxon>Grewioideae</taxon>
        <taxon>Apeibeae</taxon>
        <taxon>Corchorus</taxon>
    </lineage>
</organism>
<sequence length="21" mass="2450">MAKETGRTEQHGKFRVSFQPD</sequence>
<proteinExistence type="predicted"/>
<protein>
    <submittedName>
        <fullName evidence="2">Uncharacterized protein</fullName>
    </submittedName>
</protein>
<feature type="compositionally biased region" description="Basic and acidic residues" evidence="1">
    <location>
        <begin position="1"/>
        <end position="12"/>
    </location>
</feature>
<dbReference type="AlphaFoldDB" id="A0A1R3H7J2"/>
<dbReference type="Proteomes" id="UP000188268">
    <property type="component" value="Unassembled WGS sequence"/>
</dbReference>
<dbReference type="EMBL" id="AWWV01012536">
    <property type="protein sequence ID" value="OMO66319.1"/>
    <property type="molecule type" value="Genomic_DNA"/>
</dbReference>